<dbReference type="SUPFAM" id="SSF46785">
    <property type="entry name" value="Winged helix' DNA-binding domain"/>
    <property type="match status" value="1"/>
</dbReference>
<proteinExistence type="predicted"/>
<gene>
    <name evidence="5" type="ordered locus">KNP414_05711</name>
</gene>
<dbReference type="AlphaFoldDB" id="F8FMR4"/>
<dbReference type="EMBL" id="CP002869">
    <property type="protein sequence ID" value="AEI44235.1"/>
    <property type="molecule type" value="Genomic_DNA"/>
</dbReference>
<protein>
    <submittedName>
        <fullName evidence="5">DNA-binding transcriptional regulator FrlR</fullName>
    </submittedName>
</protein>
<keyword evidence="3" id="KW-0804">Transcription</keyword>
<organism evidence="5 6">
    <name type="scientific">Paenibacillus mucilaginosus (strain KNP414)</name>
    <dbReference type="NCBI Taxonomy" id="1036673"/>
    <lineage>
        <taxon>Bacteria</taxon>
        <taxon>Bacillati</taxon>
        <taxon>Bacillota</taxon>
        <taxon>Bacilli</taxon>
        <taxon>Bacillales</taxon>
        <taxon>Paenibacillaceae</taxon>
        <taxon>Paenibacillus</taxon>
    </lineage>
</organism>
<dbReference type="PANTHER" id="PTHR44846:SF1">
    <property type="entry name" value="MANNOSYL-D-GLYCERATE TRANSPORT_METABOLISM SYSTEM REPRESSOR MNGR-RELATED"/>
    <property type="match status" value="1"/>
</dbReference>
<feature type="domain" description="HTH gntR-type" evidence="4">
    <location>
        <begin position="9"/>
        <end position="77"/>
    </location>
</feature>
<evidence type="ECO:0000256" key="1">
    <source>
        <dbReference type="ARBA" id="ARBA00023015"/>
    </source>
</evidence>
<dbReference type="PANTHER" id="PTHR44846">
    <property type="entry name" value="MANNOSYL-D-GLYCERATE TRANSPORT/METABOLISM SYSTEM REPRESSOR MNGR-RELATED"/>
    <property type="match status" value="1"/>
</dbReference>
<dbReference type="SMART" id="SM00866">
    <property type="entry name" value="UTRA"/>
    <property type="match status" value="1"/>
</dbReference>
<dbReference type="GO" id="GO:0045892">
    <property type="term" value="P:negative regulation of DNA-templated transcription"/>
    <property type="evidence" value="ECO:0007669"/>
    <property type="project" value="TreeGrafter"/>
</dbReference>
<evidence type="ECO:0000259" key="4">
    <source>
        <dbReference type="PROSITE" id="PS50949"/>
    </source>
</evidence>
<sequence>MKLNNTSQKPLYSQLKQILKEAILRGTYKAGQQLPPESELCETYGVSRITARRAISDLVEEGILHRQQGKGTFVKETKVKRELISVGGFSELTMASGKTPSSQILSNTVMAADEPLAAEFGIPAGDPVLKLHRLLFIDNEPFIIETSHYPLRHLPDLEKHIGESASTYSILKSRYGAEMSRSVKSLEVVFASEYEAELFRCDRGAPLFVIEKKSSDKSGRVLHLSHSLFMTSKVIFTLDTDKADKGDFQAYGEW</sequence>
<dbReference type="HOGENOM" id="CLU_063236_4_2_9"/>
<dbReference type="PROSITE" id="PS50949">
    <property type="entry name" value="HTH_GNTR"/>
    <property type="match status" value="1"/>
</dbReference>
<reference evidence="6" key="1">
    <citation type="submission" date="2011-06" db="EMBL/GenBank/DDBJ databases">
        <title>Complete genome sequence of Paenibacillus mucilaginosus KNP414.</title>
        <authorList>
            <person name="Wang J."/>
            <person name="Hu S."/>
            <person name="Hu X."/>
            <person name="Zhang B."/>
            <person name="Dong D."/>
            <person name="Zhang S."/>
            <person name="Zhao K."/>
            <person name="Wu D."/>
        </authorList>
    </citation>
    <scope>NUCLEOTIDE SEQUENCE [LARGE SCALE GENOMIC DNA]</scope>
    <source>
        <strain evidence="6">KNP414</strain>
    </source>
</reference>
<dbReference type="InterPro" id="IPR000524">
    <property type="entry name" value="Tscrpt_reg_HTH_GntR"/>
</dbReference>
<dbReference type="GO" id="GO:0003700">
    <property type="term" value="F:DNA-binding transcription factor activity"/>
    <property type="evidence" value="ECO:0007669"/>
    <property type="project" value="InterPro"/>
</dbReference>
<dbReference type="Pfam" id="PF07702">
    <property type="entry name" value="UTRA"/>
    <property type="match status" value="1"/>
</dbReference>
<dbReference type="InterPro" id="IPR011663">
    <property type="entry name" value="UTRA"/>
</dbReference>
<dbReference type="PRINTS" id="PR00035">
    <property type="entry name" value="HTHGNTR"/>
</dbReference>
<dbReference type="KEGG" id="pms:KNP414_05711"/>
<reference evidence="5 6" key="2">
    <citation type="journal article" date="2013" name="Genome Announc.">
        <title>Genome Sequence of Growth-Improving Paenibacillus mucilaginosus Strain KNP414.</title>
        <authorList>
            <person name="Lu J.J."/>
            <person name="Wang J.F."/>
            <person name="Hu X.F."/>
        </authorList>
    </citation>
    <scope>NUCLEOTIDE SEQUENCE [LARGE SCALE GENOMIC DNA]</scope>
    <source>
        <strain evidence="5 6">KNP414</strain>
    </source>
</reference>
<keyword evidence="1" id="KW-0805">Transcription regulation</keyword>
<dbReference type="Gene3D" id="1.10.10.10">
    <property type="entry name" value="Winged helix-like DNA-binding domain superfamily/Winged helix DNA-binding domain"/>
    <property type="match status" value="1"/>
</dbReference>
<dbReference type="CDD" id="cd07377">
    <property type="entry name" value="WHTH_GntR"/>
    <property type="match status" value="1"/>
</dbReference>
<keyword evidence="2 5" id="KW-0238">DNA-binding</keyword>
<dbReference type="InterPro" id="IPR036388">
    <property type="entry name" value="WH-like_DNA-bd_sf"/>
</dbReference>
<dbReference type="FunFam" id="1.10.10.10:FF:000079">
    <property type="entry name" value="GntR family transcriptional regulator"/>
    <property type="match status" value="1"/>
</dbReference>
<dbReference type="InterPro" id="IPR036390">
    <property type="entry name" value="WH_DNA-bd_sf"/>
</dbReference>
<dbReference type="Pfam" id="PF00392">
    <property type="entry name" value="GntR"/>
    <property type="match status" value="1"/>
</dbReference>
<dbReference type="InterPro" id="IPR028978">
    <property type="entry name" value="Chorismate_lyase_/UTRA_dom_sf"/>
</dbReference>
<dbReference type="RefSeq" id="WP_013919388.1">
    <property type="nucleotide sequence ID" value="NC_015690.1"/>
</dbReference>
<accession>F8FMR4</accession>
<name>F8FMR4_PAEMK</name>
<evidence type="ECO:0000313" key="5">
    <source>
        <dbReference type="EMBL" id="AEI44235.1"/>
    </source>
</evidence>
<dbReference type="SUPFAM" id="SSF64288">
    <property type="entry name" value="Chorismate lyase-like"/>
    <property type="match status" value="1"/>
</dbReference>
<evidence type="ECO:0000313" key="6">
    <source>
        <dbReference type="Proteomes" id="UP000006620"/>
    </source>
</evidence>
<dbReference type="InterPro" id="IPR050679">
    <property type="entry name" value="Bact_HTH_transcr_reg"/>
</dbReference>
<dbReference type="Gene3D" id="3.40.1410.10">
    <property type="entry name" value="Chorismate lyase-like"/>
    <property type="match status" value="1"/>
</dbReference>
<dbReference type="PATRIC" id="fig|1036673.3.peg.5305"/>
<dbReference type="SMART" id="SM00345">
    <property type="entry name" value="HTH_GNTR"/>
    <property type="match status" value="1"/>
</dbReference>
<dbReference type="GO" id="GO:0003677">
    <property type="term" value="F:DNA binding"/>
    <property type="evidence" value="ECO:0007669"/>
    <property type="project" value="UniProtKB-KW"/>
</dbReference>
<dbReference type="Proteomes" id="UP000006620">
    <property type="component" value="Chromosome"/>
</dbReference>
<evidence type="ECO:0000256" key="2">
    <source>
        <dbReference type="ARBA" id="ARBA00023125"/>
    </source>
</evidence>
<evidence type="ECO:0000256" key="3">
    <source>
        <dbReference type="ARBA" id="ARBA00023163"/>
    </source>
</evidence>